<protein>
    <submittedName>
        <fullName evidence="1">Uncharacterized protein</fullName>
    </submittedName>
</protein>
<accession>A0A0V0UFT9</accession>
<gene>
    <name evidence="1" type="ORF">T05_12755</name>
</gene>
<organism evidence="1 2">
    <name type="scientific">Trichinella murrelli</name>
    <dbReference type="NCBI Taxonomy" id="144512"/>
    <lineage>
        <taxon>Eukaryota</taxon>
        <taxon>Metazoa</taxon>
        <taxon>Ecdysozoa</taxon>
        <taxon>Nematoda</taxon>
        <taxon>Enoplea</taxon>
        <taxon>Dorylaimia</taxon>
        <taxon>Trichinellida</taxon>
        <taxon>Trichinellidae</taxon>
        <taxon>Trichinella</taxon>
    </lineage>
</organism>
<evidence type="ECO:0000313" key="2">
    <source>
        <dbReference type="Proteomes" id="UP000055048"/>
    </source>
</evidence>
<dbReference type="AlphaFoldDB" id="A0A0V0UFT9"/>
<sequence>MHDHAERQCIILKKALITHTYIYAIRLQCDLHNFMRQYNLDVIISSFKYSMKMNMLLTKFQIIKMKSNFCEKEKSLQWKIEVSADSMSLEVKF</sequence>
<reference evidence="1 2" key="1">
    <citation type="submission" date="2015-01" db="EMBL/GenBank/DDBJ databases">
        <title>Evolution of Trichinella species and genotypes.</title>
        <authorList>
            <person name="Korhonen P.K."/>
            <person name="Edoardo P."/>
            <person name="Giuseppe L.R."/>
            <person name="Gasser R.B."/>
        </authorList>
    </citation>
    <scope>NUCLEOTIDE SEQUENCE [LARGE SCALE GENOMIC DNA]</scope>
    <source>
        <strain evidence="1">ISS417</strain>
    </source>
</reference>
<comment type="caution">
    <text evidence="1">The sequence shown here is derived from an EMBL/GenBank/DDBJ whole genome shotgun (WGS) entry which is preliminary data.</text>
</comment>
<dbReference type="OrthoDB" id="10542415at2759"/>
<name>A0A0V0UFT9_9BILA</name>
<evidence type="ECO:0000313" key="1">
    <source>
        <dbReference type="EMBL" id="KRX50005.1"/>
    </source>
</evidence>
<proteinExistence type="predicted"/>
<keyword evidence="2" id="KW-1185">Reference proteome</keyword>
<dbReference type="EMBL" id="JYDJ01000010">
    <property type="protein sequence ID" value="KRX50005.1"/>
    <property type="molecule type" value="Genomic_DNA"/>
</dbReference>
<dbReference type="Proteomes" id="UP000055048">
    <property type="component" value="Unassembled WGS sequence"/>
</dbReference>